<reference evidence="1 2" key="1">
    <citation type="journal article" date="2020" name="Viruses">
        <title>Diversity and Host Interactions Among Virulent and Temperate Baltic Sea Flavobacterium Phages.</title>
        <authorList>
            <person name="Nilsson E."/>
            <person name="Bayfield O.W."/>
            <person name="Lundin D."/>
            <person name="Antson A.A."/>
            <person name="Holmfeldt K."/>
        </authorList>
    </citation>
    <scope>NUCLEOTIDE SEQUENCE [LARGE SCALE GENOMIC DNA]</scope>
</reference>
<proteinExistence type="predicted"/>
<dbReference type="Proteomes" id="UP000465101">
    <property type="component" value="Segment"/>
</dbReference>
<gene>
    <name evidence="1" type="ORF">laban61_gp002</name>
</gene>
<organism evidence="1 2">
    <name type="scientific">Flavobacterium phage vB_FspS_laban6-1</name>
    <dbReference type="NCBI Taxonomy" id="2686250"/>
    <lineage>
        <taxon>Viruses</taxon>
        <taxon>Duplodnaviria</taxon>
        <taxon>Heunggongvirae</taxon>
        <taxon>Uroviricota</taxon>
        <taxon>Caudoviricetes</taxon>
        <taxon>Duneviridae</taxon>
        <taxon>Labanvirus</taxon>
        <taxon>Labanvirus laban</taxon>
    </lineage>
</organism>
<sequence>MRKVIHSNFELDLSSKKITDISENPIFSDKFSTKYSYPIEIDLEDDLDIAFGFISFYNSSDPLTLIDVTYVHNDVLSPAVLEVEEIQGKKMQITISWGFEEFPSWNKKLSELPLDKFEVANIYTHAAGIISQTYPAVNYNFPQIHTDKIDTDDEIWFAFEKILNNFKDGAFLENYVDTLEDITYNKNIMQPLPYLLHVLKKGFEDGGYNLEGSFTTHPLVQKICMYTDATYHTTFEQESYTIMQMSEDATISLREIVGTFTIPPTFSWQQPQIITNPTQRVATYTSLTTIIAPGKYRIIGKITLYSLRFLPSSIKIKYRDTIIHSQTIGLFNSRINGIKFEKNIDIVFETLSDLEPNEITIISEQYPTEEKVIFDININPIRLHDMSGEAIPTVLNPNQIDLTRAVPDITFGDFVTTLKNWFNLNLDYDSNNAYLNFTQDDIDLARLKDFNSFEIMEPVRKLQKGNSYVLKFQDVNSKEYSFVPVYHSFDTISNSGYVVNEKTTEIQINGYPLPLAFRNGIQTAHAFEESNDKLQFVIYDGLTSGINIAKDPTQLLLPSVHENFWKKFFNRRINSQPFTWSFLADSFEILGLNIKDKLSCYSNIHLIKTISKTEIEPEIFEVEIETEAEI</sequence>
<evidence type="ECO:0000313" key="2">
    <source>
        <dbReference type="Proteomes" id="UP000465101"/>
    </source>
</evidence>
<protein>
    <submittedName>
        <fullName evidence="1">Uncharacterized protein</fullName>
    </submittedName>
</protein>
<evidence type="ECO:0000313" key="1">
    <source>
        <dbReference type="EMBL" id="QHB38973.1"/>
    </source>
</evidence>
<name>A0A6B9LC41_9CAUD</name>
<keyword evidence="2" id="KW-1185">Reference proteome</keyword>
<accession>A0A6B9LC41</accession>
<dbReference type="EMBL" id="MN812211">
    <property type="protein sequence ID" value="QHB38973.1"/>
    <property type="molecule type" value="Genomic_DNA"/>
</dbReference>